<protein>
    <submittedName>
        <fullName evidence="2">Uncharacterized protein</fullName>
    </submittedName>
</protein>
<comment type="caution">
    <text evidence="2">The sequence shown here is derived from an EMBL/GenBank/DDBJ whole genome shotgun (WGS) entry which is preliminary data.</text>
</comment>
<accession>K0T8Y6</accession>
<name>K0T8Y6_THAOC</name>
<proteinExistence type="predicted"/>
<feature type="region of interest" description="Disordered" evidence="1">
    <location>
        <begin position="25"/>
        <end position="79"/>
    </location>
</feature>
<reference evidence="2 3" key="1">
    <citation type="journal article" date="2012" name="Genome Biol.">
        <title>Genome and low-iron response of an oceanic diatom adapted to chronic iron limitation.</title>
        <authorList>
            <person name="Lommer M."/>
            <person name="Specht M."/>
            <person name="Roy A.S."/>
            <person name="Kraemer L."/>
            <person name="Andreson R."/>
            <person name="Gutowska M.A."/>
            <person name="Wolf J."/>
            <person name="Bergner S.V."/>
            <person name="Schilhabel M.B."/>
            <person name="Klostermeier U.C."/>
            <person name="Beiko R.G."/>
            <person name="Rosenstiel P."/>
            <person name="Hippler M."/>
            <person name="Laroche J."/>
        </authorList>
    </citation>
    <scope>NUCLEOTIDE SEQUENCE [LARGE SCALE GENOMIC DNA]</scope>
    <source>
        <strain evidence="2 3">CCMP1005</strain>
    </source>
</reference>
<evidence type="ECO:0000313" key="3">
    <source>
        <dbReference type="Proteomes" id="UP000266841"/>
    </source>
</evidence>
<dbReference type="AlphaFoldDB" id="K0T8Y6"/>
<evidence type="ECO:0000256" key="1">
    <source>
        <dbReference type="SAM" id="MobiDB-lite"/>
    </source>
</evidence>
<sequence>AGVGRLRPDVQSAGNQLPQVAFFAIHSPHSSAPTAEEIPASSPSGERRRVRRQGNRPVGLGGDTPSSSASSGSSAETARQRLIVESEMVDGAVKKHAACCAAAAPLRLLLASAWDVDGRGGVAVDGIGKCPIDAPVLSAKV</sequence>
<feature type="compositionally biased region" description="Low complexity" evidence="1">
    <location>
        <begin position="66"/>
        <end position="75"/>
    </location>
</feature>
<evidence type="ECO:0000313" key="2">
    <source>
        <dbReference type="EMBL" id="EJK67002.1"/>
    </source>
</evidence>
<organism evidence="2 3">
    <name type="scientific">Thalassiosira oceanica</name>
    <name type="common">Marine diatom</name>
    <dbReference type="NCBI Taxonomy" id="159749"/>
    <lineage>
        <taxon>Eukaryota</taxon>
        <taxon>Sar</taxon>
        <taxon>Stramenopiles</taxon>
        <taxon>Ochrophyta</taxon>
        <taxon>Bacillariophyta</taxon>
        <taxon>Coscinodiscophyceae</taxon>
        <taxon>Thalassiosirophycidae</taxon>
        <taxon>Thalassiosirales</taxon>
        <taxon>Thalassiosiraceae</taxon>
        <taxon>Thalassiosira</taxon>
    </lineage>
</organism>
<dbReference type="EMBL" id="AGNL01013806">
    <property type="protein sequence ID" value="EJK67002.1"/>
    <property type="molecule type" value="Genomic_DNA"/>
</dbReference>
<feature type="non-terminal residue" evidence="2">
    <location>
        <position position="1"/>
    </location>
</feature>
<dbReference type="Proteomes" id="UP000266841">
    <property type="component" value="Unassembled WGS sequence"/>
</dbReference>
<gene>
    <name evidence="2" type="ORF">THAOC_12017</name>
</gene>
<keyword evidence="3" id="KW-1185">Reference proteome</keyword>